<dbReference type="Pfam" id="PF00263">
    <property type="entry name" value="Secretin"/>
    <property type="match status" value="1"/>
</dbReference>
<dbReference type="RefSeq" id="WP_310332407.1">
    <property type="nucleotide sequence ID" value="NZ_JAVDXV010000010.1"/>
</dbReference>
<comment type="caution">
    <text evidence="7">The sequence shown here is derived from an EMBL/GenBank/DDBJ whole genome shotgun (WGS) entry which is preliminary data.</text>
</comment>
<dbReference type="Gene3D" id="3.30.1370.130">
    <property type="match status" value="1"/>
</dbReference>
<dbReference type="InterPro" id="IPR011662">
    <property type="entry name" value="Secretin/TonB_short_N"/>
</dbReference>
<evidence type="ECO:0000256" key="4">
    <source>
        <dbReference type="RuleBase" id="RU004003"/>
    </source>
</evidence>
<reference evidence="7 8" key="1">
    <citation type="submission" date="2023-07" db="EMBL/GenBank/DDBJ databases">
        <title>Sorghum-associated microbial communities from plants grown in Nebraska, USA.</title>
        <authorList>
            <person name="Schachtman D."/>
        </authorList>
    </citation>
    <scope>NUCLEOTIDE SEQUENCE [LARGE SCALE GENOMIC DNA]</scope>
    <source>
        <strain evidence="7 8">BE316</strain>
    </source>
</reference>
<dbReference type="InterPro" id="IPR002102">
    <property type="entry name" value="Cohesin_dom"/>
</dbReference>
<keyword evidence="2" id="KW-0472">Membrane</keyword>
<evidence type="ECO:0000313" key="7">
    <source>
        <dbReference type="EMBL" id="MDR7335402.1"/>
    </source>
</evidence>
<feature type="region of interest" description="Disordered" evidence="5">
    <location>
        <begin position="565"/>
        <end position="590"/>
    </location>
</feature>
<dbReference type="InterPro" id="IPR050810">
    <property type="entry name" value="Bact_Secretion_Sys_Channel"/>
</dbReference>
<evidence type="ECO:0000313" key="8">
    <source>
        <dbReference type="Proteomes" id="UP001180825"/>
    </source>
</evidence>
<evidence type="ECO:0000256" key="1">
    <source>
        <dbReference type="ARBA" id="ARBA00022448"/>
    </source>
</evidence>
<dbReference type="Proteomes" id="UP001180825">
    <property type="component" value="Unassembled WGS sequence"/>
</dbReference>
<accession>A0ABU2ADX3</accession>
<dbReference type="Pfam" id="PF00963">
    <property type="entry name" value="Cohesin"/>
    <property type="match status" value="1"/>
</dbReference>
<evidence type="ECO:0000256" key="3">
    <source>
        <dbReference type="ARBA" id="ARBA00023237"/>
    </source>
</evidence>
<feature type="compositionally biased region" description="Low complexity" evidence="5">
    <location>
        <begin position="577"/>
        <end position="590"/>
    </location>
</feature>
<dbReference type="EMBL" id="JAVDXV010000010">
    <property type="protein sequence ID" value="MDR7335402.1"/>
    <property type="molecule type" value="Genomic_DNA"/>
</dbReference>
<dbReference type="PANTHER" id="PTHR30332">
    <property type="entry name" value="PROBABLE GENERAL SECRETION PATHWAY PROTEIN D"/>
    <property type="match status" value="1"/>
</dbReference>
<comment type="similarity">
    <text evidence="4">Belongs to the bacterial secretin family.</text>
</comment>
<evidence type="ECO:0000256" key="2">
    <source>
        <dbReference type="ARBA" id="ARBA00023136"/>
    </source>
</evidence>
<dbReference type="SUPFAM" id="SSF49384">
    <property type="entry name" value="Carbohydrate-binding domain"/>
    <property type="match status" value="1"/>
</dbReference>
<dbReference type="SMART" id="SM00965">
    <property type="entry name" value="STN"/>
    <property type="match status" value="1"/>
</dbReference>
<dbReference type="CDD" id="cd08547">
    <property type="entry name" value="Type_II_cohesin"/>
    <property type="match status" value="1"/>
</dbReference>
<evidence type="ECO:0000259" key="6">
    <source>
        <dbReference type="SMART" id="SM00965"/>
    </source>
</evidence>
<dbReference type="InterPro" id="IPR011990">
    <property type="entry name" value="TPR-like_helical_dom_sf"/>
</dbReference>
<evidence type="ECO:0000256" key="5">
    <source>
        <dbReference type="SAM" id="MobiDB-lite"/>
    </source>
</evidence>
<dbReference type="SUPFAM" id="SSF48452">
    <property type="entry name" value="TPR-like"/>
    <property type="match status" value="1"/>
</dbReference>
<feature type="domain" description="Secretin/TonB short N-terminal" evidence="6">
    <location>
        <begin position="182"/>
        <end position="233"/>
    </location>
</feature>
<keyword evidence="8" id="KW-1185">Reference proteome</keyword>
<dbReference type="Gene3D" id="2.60.40.680">
    <property type="match status" value="1"/>
</dbReference>
<keyword evidence="3" id="KW-0998">Cell outer membrane</keyword>
<organism evidence="7 8">
    <name type="scientific">Roseateles asaccharophilus</name>
    <dbReference type="NCBI Taxonomy" id="582607"/>
    <lineage>
        <taxon>Bacteria</taxon>
        <taxon>Pseudomonadati</taxon>
        <taxon>Pseudomonadota</taxon>
        <taxon>Betaproteobacteria</taxon>
        <taxon>Burkholderiales</taxon>
        <taxon>Sphaerotilaceae</taxon>
        <taxon>Roseateles</taxon>
    </lineage>
</organism>
<proteinExistence type="inferred from homology"/>
<gene>
    <name evidence="7" type="ORF">J2X21_004567</name>
</gene>
<name>A0ABU2ADX3_9BURK</name>
<dbReference type="PRINTS" id="PR00811">
    <property type="entry name" value="BCTERIALGSPD"/>
</dbReference>
<keyword evidence="1" id="KW-0813">Transport</keyword>
<dbReference type="Gene3D" id="1.25.40.10">
    <property type="entry name" value="Tetratricopeptide repeat domain"/>
    <property type="match status" value="1"/>
</dbReference>
<protein>
    <submittedName>
        <fullName evidence="7">General secretion pathway protein D</fullName>
    </submittedName>
</protein>
<dbReference type="InterPro" id="IPR008965">
    <property type="entry name" value="CBM2/CBM3_carb-bd_dom_sf"/>
</dbReference>
<dbReference type="PANTHER" id="PTHR30332:SF17">
    <property type="entry name" value="TYPE IV PILIATION SYSTEM PROTEIN DR_0774-RELATED"/>
    <property type="match status" value="1"/>
</dbReference>
<dbReference type="InterPro" id="IPR004846">
    <property type="entry name" value="T2SS/T3SS_dom"/>
</dbReference>
<sequence>MNRQARQQMADGRYEEALQTLTQGVKQHPDNLELRGAWLRAKNEALTKLITEAGAARAQGQAEAAEQLLVRASQLDPDNARVRDLATALATERRQDAVLAEADQKLAKGQGHAAARLVTEALKSDPRHAGLVAWQRKYELGQRTAQLEAARGSLAEVRPISLDFRDTPLRTVLDAVTRHSGLNFVFDKDIRADLRVTLFLNNVRVEDALDLIVSTHQMGKKVLDSRTVLIYPNTPDKQREYQELVVRTFYLANADVRQASAFMKSMLKVREPFVDERSNMLALREAPETIQLAERLLASFDAAEPEVTLELEVLEVSSTRLTELGIKFPDTLALTPLSAAGASGLTVSSLESLNRDRIGVSVSGLLLNLRRQVGDFETLASPRVRIKNREKAKVLVGNKLPVVTTTAAATGFVSENVSYLDVGLKLDLEPIINVEDEVTIKVGLEVSSLQQQIKTSSGTLAYQLGTRNASTVLRLRDGETQVLAGLISREETSNASRVPGLGDLPVVGRLFSSQLNNGTRTELVLGITPRIVRNVRRPDISESEMWVGTETYGRLRAVGGRAISVAESDAEKPKGSPTPEARADAAPADAPAVPGRLAAVTGGELSLGWRNPPRVKVGDVFEVDLVGQFPNPVRGLNMSMRFDPKQVELIDIQQGGFWAQAGGEVSFSRAVDAANNQLQFGIIRKQAQGVEGEGEVVRLRLKALREGKIDWPIVQVAPLAAGPKVPQVKQGPALKLEVLK</sequence>
<dbReference type="InterPro" id="IPR001775">
    <property type="entry name" value="GspD/PilQ"/>
</dbReference>